<keyword evidence="2" id="KW-0805">Transcription regulation</keyword>
<organism evidence="8 9">
    <name type="scientific">Povalibacter uvarum</name>
    <dbReference type="NCBI Taxonomy" id="732238"/>
    <lineage>
        <taxon>Bacteria</taxon>
        <taxon>Pseudomonadati</taxon>
        <taxon>Pseudomonadota</taxon>
        <taxon>Gammaproteobacteria</taxon>
        <taxon>Steroidobacterales</taxon>
        <taxon>Steroidobacteraceae</taxon>
        <taxon>Povalibacter</taxon>
    </lineage>
</organism>
<evidence type="ECO:0000256" key="2">
    <source>
        <dbReference type="ARBA" id="ARBA00023015"/>
    </source>
</evidence>
<keyword evidence="1 5" id="KW-0597">Phosphoprotein</keyword>
<comment type="caution">
    <text evidence="8">The sequence shown here is derived from an EMBL/GenBank/DDBJ whole genome shotgun (WGS) entry which is preliminary data.</text>
</comment>
<sequence>MKDRNHSSPTRVVIVDDHPLFRQGLRQVIQSDDRFELLGEADNGAAAEKLITQLRPDLAVLDVNLPDTTGLDIAETLRKEGIATRFVILTMLKDEQAFNRAMNIGVDGYVLKENAGSEIVNCLVSVASGQAYVSPSLTGFLLRRRGRADALASHRPGLADLTTAEKRILKRIAEKKTSREIALELKVSPRTVETHRTNICTKLSLKGSNSLLQFALENREALSSLA</sequence>
<dbReference type="InterPro" id="IPR058245">
    <property type="entry name" value="NreC/VraR/RcsB-like_REC"/>
</dbReference>
<evidence type="ECO:0000313" key="8">
    <source>
        <dbReference type="EMBL" id="MBB6094265.1"/>
    </source>
</evidence>
<dbReference type="PANTHER" id="PTHR43214:SF41">
    <property type="entry name" value="NITRATE_NITRITE RESPONSE REGULATOR PROTEIN NARP"/>
    <property type="match status" value="1"/>
</dbReference>
<dbReference type="CDD" id="cd17535">
    <property type="entry name" value="REC_NarL-like"/>
    <property type="match status" value="1"/>
</dbReference>
<dbReference type="InterPro" id="IPR016032">
    <property type="entry name" value="Sig_transdc_resp-reg_C-effctor"/>
</dbReference>
<feature type="domain" description="Response regulatory" evidence="7">
    <location>
        <begin position="11"/>
        <end position="127"/>
    </location>
</feature>
<dbReference type="PROSITE" id="PS50043">
    <property type="entry name" value="HTH_LUXR_2"/>
    <property type="match status" value="1"/>
</dbReference>
<reference evidence="8 9" key="1">
    <citation type="submission" date="2020-08" db="EMBL/GenBank/DDBJ databases">
        <title>Genomic Encyclopedia of Type Strains, Phase IV (KMG-IV): sequencing the most valuable type-strain genomes for metagenomic binning, comparative biology and taxonomic classification.</title>
        <authorList>
            <person name="Goeker M."/>
        </authorList>
    </citation>
    <scope>NUCLEOTIDE SEQUENCE [LARGE SCALE GENOMIC DNA]</scope>
    <source>
        <strain evidence="8 9">DSM 26723</strain>
    </source>
</reference>
<dbReference type="EMBL" id="JACHHZ010000003">
    <property type="protein sequence ID" value="MBB6094265.1"/>
    <property type="molecule type" value="Genomic_DNA"/>
</dbReference>
<proteinExistence type="predicted"/>
<dbReference type="GO" id="GO:0003677">
    <property type="term" value="F:DNA binding"/>
    <property type="evidence" value="ECO:0007669"/>
    <property type="project" value="UniProtKB-KW"/>
</dbReference>
<dbReference type="SMART" id="SM00421">
    <property type="entry name" value="HTH_LUXR"/>
    <property type="match status" value="1"/>
</dbReference>
<dbReference type="PROSITE" id="PS50110">
    <property type="entry name" value="RESPONSE_REGULATORY"/>
    <property type="match status" value="1"/>
</dbReference>
<evidence type="ECO:0000313" key="9">
    <source>
        <dbReference type="Proteomes" id="UP000588068"/>
    </source>
</evidence>
<evidence type="ECO:0000256" key="3">
    <source>
        <dbReference type="ARBA" id="ARBA00023125"/>
    </source>
</evidence>
<dbReference type="InterPro" id="IPR011006">
    <property type="entry name" value="CheY-like_superfamily"/>
</dbReference>
<protein>
    <submittedName>
        <fullName evidence="8">DNA-binding NarL/FixJ family response regulator</fullName>
    </submittedName>
</protein>
<dbReference type="InterPro" id="IPR039420">
    <property type="entry name" value="WalR-like"/>
</dbReference>
<accession>A0A841HQS8</accession>
<dbReference type="PANTHER" id="PTHR43214">
    <property type="entry name" value="TWO-COMPONENT RESPONSE REGULATOR"/>
    <property type="match status" value="1"/>
</dbReference>
<evidence type="ECO:0000256" key="1">
    <source>
        <dbReference type="ARBA" id="ARBA00022553"/>
    </source>
</evidence>
<keyword evidence="4" id="KW-0804">Transcription</keyword>
<dbReference type="Pfam" id="PF00196">
    <property type="entry name" value="GerE"/>
    <property type="match status" value="1"/>
</dbReference>
<dbReference type="SMART" id="SM00448">
    <property type="entry name" value="REC"/>
    <property type="match status" value="1"/>
</dbReference>
<dbReference type="RefSeq" id="WP_184333383.1">
    <property type="nucleotide sequence ID" value="NZ_JACHHZ010000003.1"/>
</dbReference>
<dbReference type="SUPFAM" id="SSF46894">
    <property type="entry name" value="C-terminal effector domain of the bipartite response regulators"/>
    <property type="match status" value="1"/>
</dbReference>
<gene>
    <name evidence="8" type="ORF">HNQ60_003146</name>
</gene>
<dbReference type="PRINTS" id="PR00038">
    <property type="entry name" value="HTHLUXR"/>
</dbReference>
<dbReference type="GO" id="GO:0000160">
    <property type="term" value="P:phosphorelay signal transduction system"/>
    <property type="evidence" value="ECO:0007669"/>
    <property type="project" value="InterPro"/>
</dbReference>
<dbReference type="InterPro" id="IPR000792">
    <property type="entry name" value="Tscrpt_reg_LuxR_C"/>
</dbReference>
<feature type="domain" description="HTH luxR-type" evidence="6">
    <location>
        <begin position="154"/>
        <end position="219"/>
    </location>
</feature>
<dbReference type="AlphaFoldDB" id="A0A841HQS8"/>
<dbReference type="InterPro" id="IPR001789">
    <property type="entry name" value="Sig_transdc_resp-reg_receiver"/>
</dbReference>
<dbReference type="GO" id="GO:0006355">
    <property type="term" value="P:regulation of DNA-templated transcription"/>
    <property type="evidence" value="ECO:0007669"/>
    <property type="project" value="InterPro"/>
</dbReference>
<dbReference type="CDD" id="cd06170">
    <property type="entry name" value="LuxR_C_like"/>
    <property type="match status" value="1"/>
</dbReference>
<keyword evidence="9" id="KW-1185">Reference proteome</keyword>
<evidence type="ECO:0000259" key="6">
    <source>
        <dbReference type="PROSITE" id="PS50043"/>
    </source>
</evidence>
<evidence type="ECO:0000256" key="5">
    <source>
        <dbReference type="PROSITE-ProRule" id="PRU00169"/>
    </source>
</evidence>
<evidence type="ECO:0000259" key="7">
    <source>
        <dbReference type="PROSITE" id="PS50110"/>
    </source>
</evidence>
<dbReference type="Proteomes" id="UP000588068">
    <property type="component" value="Unassembled WGS sequence"/>
</dbReference>
<dbReference type="SUPFAM" id="SSF52172">
    <property type="entry name" value="CheY-like"/>
    <property type="match status" value="1"/>
</dbReference>
<feature type="modified residue" description="4-aspartylphosphate" evidence="5">
    <location>
        <position position="62"/>
    </location>
</feature>
<evidence type="ECO:0000256" key="4">
    <source>
        <dbReference type="ARBA" id="ARBA00023163"/>
    </source>
</evidence>
<name>A0A841HQS8_9GAMM</name>
<dbReference type="Pfam" id="PF00072">
    <property type="entry name" value="Response_reg"/>
    <property type="match status" value="1"/>
</dbReference>
<keyword evidence="3 8" id="KW-0238">DNA-binding</keyword>
<dbReference type="Gene3D" id="3.40.50.2300">
    <property type="match status" value="1"/>
</dbReference>